<reference evidence="20" key="1">
    <citation type="journal article" date="2018" name="Mol. Biol. Evol.">
        <title>Transoceanic dispersal and plate tectonics shaped global cockroach distributions: evidence from mitochondrial phylogenomics.</title>
        <authorList>
            <person name="Bourguignon T."/>
            <person name="Qian T."/>
            <person name="Ho S.Y.W."/>
            <person name="Juna F."/>
            <person name="Wang Z."/>
            <person name="Arab D.A."/>
            <person name="Cameron S.L."/>
            <person name="Walker J."/>
            <person name="Rentz D."/>
            <person name="Evans T.A."/>
            <person name="Lo N."/>
        </authorList>
    </citation>
    <scope>NUCLEOTIDE SEQUENCE</scope>
</reference>
<dbReference type="PRINTS" id="PR01436">
    <property type="entry name" value="NADHDHGNASE2"/>
</dbReference>
<dbReference type="EMBL" id="MG882163">
    <property type="protein sequence ID" value="AVN67571.1"/>
    <property type="molecule type" value="Genomic_DNA"/>
</dbReference>
<keyword evidence="7 18" id="KW-0679">Respiratory chain</keyword>
<dbReference type="GO" id="GO:0006120">
    <property type="term" value="P:mitochondrial electron transport, NADH to ubiquinone"/>
    <property type="evidence" value="ECO:0007669"/>
    <property type="project" value="InterPro"/>
</dbReference>
<feature type="transmembrane region" description="Helical" evidence="18">
    <location>
        <begin position="144"/>
        <end position="161"/>
    </location>
</feature>
<evidence type="ECO:0000256" key="15">
    <source>
        <dbReference type="ARBA" id="ARBA00023128"/>
    </source>
</evidence>
<evidence type="ECO:0000256" key="11">
    <source>
        <dbReference type="ARBA" id="ARBA00022982"/>
    </source>
</evidence>
<comment type="function">
    <text evidence="1">Core subunit of the mitochondrial membrane respiratory chain NADH dehydrogenase (Complex I) that is believed to belong to the minimal assembly required for catalysis. Complex I functions in the transfer of electrons from NADH to the respiratory chain. The immediate electron acceptor for the enzyme is believed to be ubiquinone.</text>
</comment>
<keyword evidence="12 18" id="KW-1133">Transmembrane helix</keyword>
<accession>A0A2P1H7Q5</accession>
<dbReference type="Pfam" id="PF00361">
    <property type="entry name" value="Proton_antipo_M"/>
    <property type="match status" value="1"/>
</dbReference>
<dbReference type="InterPro" id="IPR003917">
    <property type="entry name" value="NADH_UbQ_OxRdtase_chain2"/>
</dbReference>
<evidence type="ECO:0000256" key="5">
    <source>
        <dbReference type="ARBA" id="ARBA00021008"/>
    </source>
</evidence>
<evidence type="ECO:0000256" key="6">
    <source>
        <dbReference type="ARBA" id="ARBA00022448"/>
    </source>
</evidence>
<feature type="transmembrane region" description="Helical" evidence="18">
    <location>
        <begin position="229"/>
        <end position="248"/>
    </location>
</feature>
<name>A0A2P1H7Q5_SCHLA</name>
<evidence type="ECO:0000256" key="16">
    <source>
        <dbReference type="ARBA" id="ARBA00023136"/>
    </source>
</evidence>
<dbReference type="GO" id="GO:0008137">
    <property type="term" value="F:NADH dehydrogenase (ubiquinone) activity"/>
    <property type="evidence" value="ECO:0007669"/>
    <property type="project" value="UniProtKB-EC"/>
</dbReference>
<gene>
    <name evidence="20" type="primary">nad2</name>
</gene>
<dbReference type="GO" id="GO:0005743">
    <property type="term" value="C:mitochondrial inner membrane"/>
    <property type="evidence" value="ECO:0007669"/>
    <property type="project" value="UniProtKB-SubCell"/>
</dbReference>
<evidence type="ECO:0000256" key="12">
    <source>
        <dbReference type="ARBA" id="ARBA00022989"/>
    </source>
</evidence>
<comment type="function">
    <text evidence="18">Core subunit of the mitochondrial membrane respiratory chain NADH dehydrogenase (Complex I) which catalyzes electron transfer from NADH through the respiratory chain, using ubiquinone as an electron acceptor. Essential for the catalytic activity and assembly of complex I.</text>
</comment>
<keyword evidence="9 18" id="KW-0999">Mitochondrion inner membrane</keyword>
<evidence type="ECO:0000256" key="17">
    <source>
        <dbReference type="ARBA" id="ARBA00049551"/>
    </source>
</evidence>
<organism evidence="20">
    <name type="scientific">Schultesia lampyridiformis</name>
    <name type="common">Firefly mimic roach</name>
    <dbReference type="NCBI Taxonomy" id="36965"/>
    <lineage>
        <taxon>Eukaryota</taxon>
        <taxon>Metazoa</taxon>
        <taxon>Ecdysozoa</taxon>
        <taxon>Arthropoda</taxon>
        <taxon>Hexapoda</taxon>
        <taxon>Insecta</taxon>
        <taxon>Pterygota</taxon>
        <taxon>Neoptera</taxon>
        <taxon>Polyneoptera</taxon>
        <taxon>Dictyoptera</taxon>
        <taxon>Blattodea</taxon>
        <taxon>Blaberoidea</taxon>
        <taxon>Blaberidae</taxon>
        <taxon>Zetoborinae</taxon>
        <taxon>Schultesia</taxon>
    </lineage>
</organism>
<evidence type="ECO:0000256" key="1">
    <source>
        <dbReference type="ARBA" id="ARBA00003257"/>
    </source>
</evidence>
<proteinExistence type="inferred from homology"/>
<feature type="transmembrane region" description="Helical" evidence="18">
    <location>
        <begin position="168"/>
        <end position="185"/>
    </location>
</feature>
<evidence type="ECO:0000256" key="7">
    <source>
        <dbReference type="ARBA" id="ARBA00022660"/>
    </source>
</evidence>
<keyword evidence="13 18" id="KW-0520">NAD</keyword>
<dbReference type="InterPro" id="IPR001750">
    <property type="entry name" value="ND/Mrp_TM"/>
</dbReference>
<keyword evidence="10 18" id="KW-1278">Translocase</keyword>
<protein>
    <recommendedName>
        <fullName evidence="5 18">NADH-ubiquinone oxidoreductase chain 2</fullName>
        <ecNumber evidence="4 18">7.1.1.2</ecNumber>
    </recommendedName>
</protein>
<evidence type="ECO:0000256" key="18">
    <source>
        <dbReference type="RuleBase" id="RU003403"/>
    </source>
</evidence>
<evidence type="ECO:0000256" key="4">
    <source>
        <dbReference type="ARBA" id="ARBA00012944"/>
    </source>
</evidence>
<evidence type="ECO:0000256" key="2">
    <source>
        <dbReference type="ARBA" id="ARBA00004448"/>
    </source>
</evidence>
<keyword evidence="6" id="KW-0813">Transport</keyword>
<evidence type="ECO:0000256" key="3">
    <source>
        <dbReference type="ARBA" id="ARBA00007012"/>
    </source>
</evidence>
<evidence type="ECO:0000256" key="8">
    <source>
        <dbReference type="ARBA" id="ARBA00022692"/>
    </source>
</evidence>
<comment type="similarity">
    <text evidence="3 18">Belongs to the complex I subunit 2 family.</text>
</comment>
<dbReference type="InterPro" id="IPR050175">
    <property type="entry name" value="Complex_I_Subunit_2"/>
</dbReference>
<feature type="transmembrane region" description="Helical" evidence="18">
    <location>
        <begin position="260"/>
        <end position="284"/>
    </location>
</feature>
<comment type="catalytic activity">
    <reaction evidence="17 18">
        <text>a ubiquinone + NADH + 5 H(+)(in) = a ubiquinol + NAD(+) + 4 H(+)(out)</text>
        <dbReference type="Rhea" id="RHEA:29091"/>
        <dbReference type="Rhea" id="RHEA-COMP:9565"/>
        <dbReference type="Rhea" id="RHEA-COMP:9566"/>
        <dbReference type="ChEBI" id="CHEBI:15378"/>
        <dbReference type="ChEBI" id="CHEBI:16389"/>
        <dbReference type="ChEBI" id="CHEBI:17976"/>
        <dbReference type="ChEBI" id="CHEBI:57540"/>
        <dbReference type="ChEBI" id="CHEBI:57945"/>
        <dbReference type="EC" id="7.1.1.2"/>
    </reaction>
</comment>
<dbReference type="EC" id="7.1.1.2" evidence="4 18"/>
<dbReference type="AlphaFoldDB" id="A0A2P1H7Q5"/>
<geneLocation type="mitochondrion" evidence="20"/>
<feature type="transmembrane region" description="Helical" evidence="18">
    <location>
        <begin position="85"/>
        <end position="107"/>
    </location>
</feature>
<feature type="transmembrane region" description="Helical" evidence="18">
    <location>
        <begin position="53"/>
        <end position="73"/>
    </location>
</feature>
<keyword evidence="15 18" id="KW-0496">Mitochondrion</keyword>
<evidence type="ECO:0000259" key="19">
    <source>
        <dbReference type="Pfam" id="PF00361"/>
    </source>
</evidence>
<evidence type="ECO:0000256" key="13">
    <source>
        <dbReference type="ARBA" id="ARBA00023027"/>
    </source>
</evidence>
<keyword evidence="11 18" id="KW-0249">Electron transport</keyword>
<keyword evidence="14 18" id="KW-0830">Ubiquinone</keyword>
<evidence type="ECO:0000256" key="14">
    <source>
        <dbReference type="ARBA" id="ARBA00023075"/>
    </source>
</evidence>
<evidence type="ECO:0000313" key="20">
    <source>
        <dbReference type="EMBL" id="AVN67571.1"/>
    </source>
</evidence>
<evidence type="ECO:0000256" key="10">
    <source>
        <dbReference type="ARBA" id="ARBA00022967"/>
    </source>
</evidence>
<keyword evidence="16 18" id="KW-0472">Membrane</keyword>
<keyword evidence="8 18" id="KW-0812">Transmembrane</keyword>
<dbReference type="PANTHER" id="PTHR46552:SF1">
    <property type="entry name" value="NADH-UBIQUINONE OXIDOREDUCTASE CHAIN 2"/>
    <property type="match status" value="1"/>
</dbReference>
<feature type="transmembrane region" description="Helical" evidence="18">
    <location>
        <begin position="191"/>
        <end position="209"/>
    </location>
</feature>
<feature type="domain" description="NADH:quinone oxidoreductase/Mrp antiporter transmembrane" evidence="19">
    <location>
        <begin position="17"/>
        <end position="279"/>
    </location>
</feature>
<sequence length="332" mass="38025">MMFMITLISGLLITISSNSWLSAWMGLEINLLSFIPIMSYSSNIFTTEVSLKYFLIQALASSSLLFIILSMSLLDSMFSMLNSSLTSIVVVTPLLMKVGAAPVHWWFPSVSEGLSWENCFILMMIQKIAPLMLISHIIYLNSFLAFYIVMSVLVGTVGGYNQVSIRKMLSYSFINHLAWMLVPIMMNQNIWLMYFLFYSTLTLAIIYIIKPFQISFINQTFLINNNTKIIKFLLFTSLLSLEGLPPFLGFFPKWIVIQSMITNSSIILITVMVILSLMTLYYYLRISYSTFIILNLEPNWIQLGSLKIKKSLVFIMMVFSMTGLIFCPMLIF</sequence>
<comment type="subcellular location">
    <subcellularLocation>
        <location evidence="2 18">Mitochondrion inner membrane</location>
        <topology evidence="2 18">Multi-pass membrane protein</topology>
    </subcellularLocation>
</comment>
<feature type="transmembrane region" description="Helical" evidence="18">
    <location>
        <begin position="312"/>
        <end position="331"/>
    </location>
</feature>
<dbReference type="PANTHER" id="PTHR46552">
    <property type="entry name" value="NADH-UBIQUINONE OXIDOREDUCTASE CHAIN 2"/>
    <property type="match status" value="1"/>
</dbReference>
<evidence type="ECO:0000256" key="9">
    <source>
        <dbReference type="ARBA" id="ARBA00022792"/>
    </source>
</evidence>